<evidence type="ECO:0000313" key="1">
    <source>
        <dbReference type="EMBL" id="CAF1107533.1"/>
    </source>
</evidence>
<dbReference type="EMBL" id="CAJNOC010007953">
    <property type="protein sequence ID" value="CAF1107533.1"/>
    <property type="molecule type" value="Genomic_DNA"/>
</dbReference>
<comment type="caution">
    <text evidence="1">The sequence shown here is derived from an EMBL/GenBank/DDBJ whole genome shotgun (WGS) entry which is preliminary data.</text>
</comment>
<evidence type="ECO:0000313" key="2">
    <source>
        <dbReference type="Proteomes" id="UP000663879"/>
    </source>
</evidence>
<accession>A0A814PL52</accession>
<reference evidence="1" key="1">
    <citation type="submission" date="2021-02" db="EMBL/GenBank/DDBJ databases">
        <authorList>
            <person name="Nowell W R."/>
        </authorList>
    </citation>
    <scope>NUCLEOTIDE SEQUENCE</scope>
    <source>
        <strain evidence="1">Ploen Becks lab</strain>
    </source>
</reference>
<keyword evidence="2" id="KW-1185">Reference proteome</keyword>
<dbReference type="Proteomes" id="UP000663879">
    <property type="component" value="Unassembled WGS sequence"/>
</dbReference>
<gene>
    <name evidence="1" type="ORF">OXX778_LOCUS21465</name>
</gene>
<dbReference type="AlphaFoldDB" id="A0A814PL52"/>
<name>A0A814PL52_9BILA</name>
<organism evidence="1 2">
    <name type="scientific">Brachionus calyciflorus</name>
    <dbReference type="NCBI Taxonomy" id="104777"/>
    <lineage>
        <taxon>Eukaryota</taxon>
        <taxon>Metazoa</taxon>
        <taxon>Spiralia</taxon>
        <taxon>Gnathifera</taxon>
        <taxon>Rotifera</taxon>
        <taxon>Eurotatoria</taxon>
        <taxon>Monogononta</taxon>
        <taxon>Pseudotrocha</taxon>
        <taxon>Ploima</taxon>
        <taxon>Brachionidae</taxon>
        <taxon>Brachionus</taxon>
    </lineage>
</organism>
<sequence>MKILKLFLILNPLNPPPVPNQPNLPPIPNQPNPMSLPNLLNQDLQYDQWLKGPFKRWQFFNRPSGFACSNSPIESFNRSIKRTFTKQKKVFVLDFVEIFLRLARYYSMINYHFNTFSCPNSDAKMA</sequence>
<proteinExistence type="predicted"/>
<feature type="non-terminal residue" evidence="1">
    <location>
        <position position="1"/>
    </location>
</feature>
<protein>
    <recommendedName>
        <fullName evidence="3">Transposase</fullName>
    </recommendedName>
</protein>
<dbReference type="OrthoDB" id="128050at2759"/>
<evidence type="ECO:0008006" key="3">
    <source>
        <dbReference type="Google" id="ProtNLM"/>
    </source>
</evidence>